<evidence type="ECO:0000313" key="2">
    <source>
        <dbReference type="Proteomes" id="UP000800097"/>
    </source>
</evidence>
<dbReference type="GeneID" id="54556080"/>
<dbReference type="RefSeq" id="XP_033653846.1">
    <property type="nucleotide sequence ID" value="XM_033802905.1"/>
</dbReference>
<proteinExistence type="predicted"/>
<protein>
    <submittedName>
        <fullName evidence="1">Uncharacterized protein</fullName>
    </submittedName>
</protein>
<gene>
    <name evidence="1" type="ORF">EI97DRAFT_55003</name>
</gene>
<reference evidence="1" key="1">
    <citation type="journal article" date="2020" name="Stud. Mycol.">
        <title>101 Dothideomycetes genomes: a test case for predicting lifestyles and emergence of pathogens.</title>
        <authorList>
            <person name="Haridas S."/>
            <person name="Albert R."/>
            <person name="Binder M."/>
            <person name="Bloem J."/>
            <person name="Labutti K."/>
            <person name="Salamov A."/>
            <person name="Andreopoulos B."/>
            <person name="Baker S."/>
            <person name="Barry K."/>
            <person name="Bills G."/>
            <person name="Bluhm B."/>
            <person name="Cannon C."/>
            <person name="Castanera R."/>
            <person name="Culley D."/>
            <person name="Daum C."/>
            <person name="Ezra D."/>
            <person name="Gonzalez J."/>
            <person name="Henrissat B."/>
            <person name="Kuo A."/>
            <person name="Liang C."/>
            <person name="Lipzen A."/>
            <person name="Lutzoni F."/>
            <person name="Magnuson J."/>
            <person name="Mondo S."/>
            <person name="Nolan M."/>
            <person name="Ohm R."/>
            <person name="Pangilinan J."/>
            <person name="Park H.-J."/>
            <person name="Ramirez L."/>
            <person name="Alfaro M."/>
            <person name="Sun H."/>
            <person name="Tritt A."/>
            <person name="Yoshinaga Y."/>
            <person name="Zwiers L.-H."/>
            <person name="Turgeon B."/>
            <person name="Goodwin S."/>
            <person name="Spatafora J."/>
            <person name="Crous P."/>
            <person name="Grigoriev I."/>
        </authorList>
    </citation>
    <scope>NUCLEOTIDE SEQUENCE</scope>
    <source>
        <strain evidence="1">CBS 379.55</strain>
    </source>
</reference>
<name>A0A6A6JIN9_WESOR</name>
<dbReference type="Proteomes" id="UP000800097">
    <property type="component" value="Unassembled WGS sequence"/>
</dbReference>
<organism evidence="1 2">
    <name type="scientific">Westerdykella ornata</name>
    <dbReference type="NCBI Taxonomy" id="318751"/>
    <lineage>
        <taxon>Eukaryota</taxon>
        <taxon>Fungi</taxon>
        <taxon>Dikarya</taxon>
        <taxon>Ascomycota</taxon>
        <taxon>Pezizomycotina</taxon>
        <taxon>Dothideomycetes</taxon>
        <taxon>Pleosporomycetidae</taxon>
        <taxon>Pleosporales</taxon>
        <taxon>Sporormiaceae</taxon>
        <taxon>Westerdykella</taxon>
    </lineage>
</organism>
<sequence>MKMQSNYLYYRPSVCCKRPHLPNRPGRVVWCGAVTEGARAAHMDKARMGVIVSGLLLGMLQKVGTAEPRRAASRFSQ</sequence>
<accession>A0A6A6JIN9</accession>
<dbReference type="EMBL" id="ML986494">
    <property type="protein sequence ID" value="KAF2276307.1"/>
    <property type="molecule type" value="Genomic_DNA"/>
</dbReference>
<evidence type="ECO:0000313" key="1">
    <source>
        <dbReference type="EMBL" id="KAF2276307.1"/>
    </source>
</evidence>
<dbReference type="AlphaFoldDB" id="A0A6A6JIN9"/>
<keyword evidence="2" id="KW-1185">Reference proteome</keyword>